<dbReference type="Gene3D" id="3.30.1330.30">
    <property type="match status" value="1"/>
</dbReference>
<comment type="caution">
    <text evidence="2">The sequence shown here is derived from an EMBL/GenBank/DDBJ whole genome shotgun (WGS) entry which is preliminary data.</text>
</comment>
<name>A0ABW4JZC7_9HYPH</name>
<evidence type="ECO:0000313" key="3">
    <source>
        <dbReference type="Proteomes" id="UP001597327"/>
    </source>
</evidence>
<dbReference type="InterPro" id="IPR029064">
    <property type="entry name" value="Ribosomal_eL30-like_sf"/>
</dbReference>
<sequence length="219" mass="23571">MQVPRKNEPTERQCAVSRTVYPVDRLLRFVLGPDDQVVPDLKRSLPGRGVWLLAARSVVETAEKDRRKVFGRGFKGEARVEPGLADQVDRLMETAALGALSMVRKAGELTTGFSKVEAALRRDPVVGLIHAADAAEDGIRKLSAVAAARTETANGLQIVRLFDSTQLDLALGRSNVIHAALLAGPASRNFLSRVSELEAFRSNSALEMTGNADGAVAQD</sequence>
<protein>
    <submittedName>
        <fullName evidence="2">RNA-binding protein</fullName>
    </submittedName>
</protein>
<gene>
    <name evidence="2" type="ORF">ACFSC7_16290</name>
</gene>
<dbReference type="Proteomes" id="UP001597327">
    <property type="component" value="Unassembled WGS sequence"/>
</dbReference>
<dbReference type="Pfam" id="PF04296">
    <property type="entry name" value="YlxR"/>
    <property type="match status" value="1"/>
</dbReference>
<keyword evidence="3" id="KW-1185">Reference proteome</keyword>
<feature type="domain" description="YlxR" evidence="1">
    <location>
        <begin position="12"/>
        <end position="88"/>
    </location>
</feature>
<dbReference type="PANTHER" id="PTHR34215:SF1">
    <property type="entry name" value="YLXR DOMAIN-CONTAINING PROTEIN"/>
    <property type="match status" value="1"/>
</dbReference>
<dbReference type="NCBIfam" id="NF006622">
    <property type="entry name" value="PRK09190.1"/>
    <property type="match status" value="1"/>
</dbReference>
<dbReference type="InterPro" id="IPR035931">
    <property type="entry name" value="YlxR-like_sf"/>
</dbReference>
<dbReference type="EMBL" id="JBHUFA010000014">
    <property type="protein sequence ID" value="MFD1697079.1"/>
    <property type="molecule type" value="Genomic_DNA"/>
</dbReference>
<accession>A0ABW4JZC7</accession>
<dbReference type="InterPro" id="IPR007393">
    <property type="entry name" value="YlxR_dom"/>
</dbReference>
<dbReference type="SUPFAM" id="SSF55315">
    <property type="entry name" value="L30e-like"/>
    <property type="match status" value="1"/>
</dbReference>
<evidence type="ECO:0000259" key="1">
    <source>
        <dbReference type="Pfam" id="PF04296"/>
    </source>
</evidence>
<evidence type="ECO:0000313" key="2">
    <source>
        <dbReference type="EMBL" id="MFD1697079.1"/>
    </source>
</evidence>
<organism evidence="2 3">
    <name type="scientific">Roseibium aestuarii</name>
    <dbReference type="NCBI Taxonomy" id="2600299"/>
    <lineage>
        <taxon>Bacteria</taxon>
        <taxon>Pseudomonadati</taxon>
        <taxon>Pseudomonadota</taxon>
        <taxon>Alphaproteobacteria</taxon>
        <taxon>Hyphomicrobiales</taxon>
        <taxon>Stappiaceae</taxon>
        <taxon>Roseibium</taxon>
    </lineage>
</organism>
<reference evidence="3" key="1">
    <citation type="journal article" date="2019" name="Int. J. Syst. Evol. Microbiol.">
        <title>The Global Catalogue of Microorganisms (GCM) 10K type strain sequencing project: providing services to taxonomists for standard genome sequencing and annotation.</title>
        <authorList>
            <consortium name="The Broad Institute Genomics Platform"/>
            <consortium name="The Broad Institute Genome Sequencing Center for Infectious Disease"/>
            <person name="Wu L."/>
            <person name="Ma J."/>
        </authorList>
    </citation>
    <scope>NUCLEOTIDE SEQUENCE [LARGE SCALE GENOMIC DNA]</scope>
    <source>
        <strain evidence="3">JCM 3369</strain>
    </source>
</reference>
<proteinExistence type="predicted"/>
<dbReference type="Gene3D" id="3.30.1230.10">
    <property type="entry name" value="YlxR-like"/>
    <property type="match status" value="1"/>
</dbReference>
<dbReference type="SUPFAM" id="SSF64376">
    <property type="entry name" value="YlxR-like"/>
    <property type="match status" value="1"/>
</dbReference>
<dbReference type="InterPro" id="IPR037465">
    <property type="entry name" value="YlxR"/>
</dbReference>
<dbReference type="PANTHER" id="PTHR34215">
    <property type="entry name" value="BLL0784 PROTEIN"/>
    <property type="match status" value="1"/>
</dbReference>
<dbReference type="RefSeq" id="WP_280115355.1">
    <property type="nucleotide sequence ID" value="NZ_JBHUFA010000014.1"/>
</dbReference>